<evidence type="ECO:0000256" key="6">
    <source>
        <dbReference type="ARBA" id="ARBA00022927"/>
    </source>
</evidence>
<name>A0A915CV53_9BILA</name>
<feature type="domain" description="Exportin-7/Ran-binding protein 17 TPR repeats" evidence="8">
    <location>
        <begin position="161"/>
        <end position="231"/>
    </location>
</feature>
<keyword evidence="4" id="KW-0813">Transport</keyword>
<dbReference type="GO" id="GO:0006611">
    <property type="term" value="P:protein export from nucleus"/>
    <property type="evidence" value="ECO:0007669"/>
    <property type="project" value="TreeGrafter"/>
</dbReference>
<keyword evidence="9" id="KW-1185">Reference proteome</keyword>
<evidence type="ECO:0000259" key="8">
    <source>
        <dbReference type="Pfam" id="PF25795"/>
    </source>
</evidence>
<feature type="domain" description="Exportin-7/Ran-binding protein 17 TPR repeats" evidence="8">
    <location>
        <begin position="25"/>
        <end position="158"/>
    </location>
</feature>
<protein>
    <recommendedName>
        <fullName evidence="8">Exportin-7/Ran-binding protein 17 TPR repeats domain-containing protein</fullName>
    </recommendedName>
</protein>
<evidence type="ECO:0000256" key="3">
    <source>
        <dbReference type="ARBA" id="ARBA00009466"/>
    </source>
</evidence>
<accession>A0A915CV53</accession>
<keyword evidence="5" id="KW-0963">Cytoplasm</keyword>
<comment type="similarity">
    <text evidence="3">Belongs to the exportin family.</text>
</comment>
<dbReference type="InterPro" id="IPR057947">
    <property type="entry name" value="TPR_XPO7/RBP17"/>
</dbReference>
<comment type="subcellular location">
    <subcellularLocation>
        <location evidence="2">Cytoplasm</location>
    </subcellularLocation>
    <subcellularLocation>
        <location evidence="1">Nucleus</location>
    </subcellularLocation>
</comment>
<dbReference type="GO" id="GO:0005643">
    <property type="term" value="C:nuclear pore"/>
    <property type="evidence" value="ECO:0007669"/>
    <property type="project" value="TreeGrafter"/>
</dbReference>
<dbReference type="GO" id="GO:0005737">
    <property type="term" value="C:cytoplasm"/>
    <property type="evidence" value="ECO:0007669"/>
    <property type="project" value="UniProtKB-SubCell"/>
</dbReference>
<dbReference type="GO" id="GO:0005049">
    <property type="term" value="F:nuclear export signal receptor activity"/>
    <property type="evidence" value="ECO:0007669"/>
    <property type="project" value="InterPro"/>
</dbReference>
<reference evidence="10" key="1">
    <citation type="submission" date="2022-11" db="UniProtKB">
        <authorList>
            <consortium name="WormBaseParasite"/>
        </authorList>
    </citation>
    <scope>IDENTIFICATION</scope>
</reference>
<evidence type="ECO:0000256" key="5">
    <source>
        <dbReference type="ARBA" id="ARBA00022490"/>
    </source>
</evidence>
<dbReference type="WBParaSite" id="jg12951">
    <property type="protein sequence ID" value="jg12951"/>
    <property type="gene ID" value="jg12951"/>
</dbReference>
<dbReference type="AlphaFoldDB" id="A0A915CV53"/>
<evidence type="ECO:0000256" key="4">
    <source>
        <dbReference type="ARBA" id="ARBA00022448"/>
    </source>
</evidence>
<sequence>MNNVSILKSLCLSIFTKSRIRLCELVVCEGVEDPLDDLGTLKQMMELLTIVSGRDYKKKTAQELFSLFDENMTILANSNQRTQQDLLVARKRLIWIITMMAVGVNGKRASNSCDVHDDIFDGEVVSRVWKLMKLTDANLQAGREDSENVQLEFAYLSISCQEFGVADDSAALKLYAIKVITNLQYWGKDKKLLSTTLALLDDLTVAFTNVRRLLKTDEIIQLLENHSTRSVILFREVSKIICDYGGRLLALPEVSKDQHYKEKVKNIDLICGILRHVLSGIRLFF</sequence>
<evidence type="ECO:0000313" key="10">
    <source>
        <dbReference type="WBParaSite" id="jg12951"/>
    </source>
</evidence>
<keyword evidence="7" id="KW-0539">Nucleus</keyword>
<dbReference type="InterPro" id="IPR044189">
    <property type="entry name" value="XPO4/7-like"/>
</dbReference>
<keyword evidence="6" id="KW-0653">Protein transport</keyword>
<evidence type="ECO:0000256" key="1">
    <source>
        <dbReference type="ARBA" id="ARBA00004123"/>
    </source>
</evidence>
<organism evidence="9 10">
    <name type="scientific">Ditylenchus dipsaci</name>
    <dbReference type="NCBI Taxonomy" id="166011"/>
    <lineage>
        <taxon>Eukaryota</taxon>
        <taxon>Metazoa</taxon>
        <taxon>Ecdysozoa</taxon>
        <taxon>Nematoda</taxon>
        <taxon>Chromadorea</taxon>
        <taxon>Rhabditida</taxon>
        <taxon>Tylenchina</taxon>
        <taxon>Tylenchomorpha</taxon>
        <taxon>Sphaerularioidea</taxon>
        <taxon>Anguinidae</taxon>
        <taxon>Anguininae</taxon>
        <taxon>Ditylenchus</taxon>
    </lineage>
</organism>
<proteinExistence type="inferred from homology"/>
<dbReference type="PANTHER" id="PTHR12596:SF2">
    <property type="entry name" value="EXPORTIN-7 ISOFORM X1"/>
    <property type="match status" value="1"/>
</dbReference>
<evidence type="ECO:0000256" key="7">
    <source>
        <dbReference type="ARBA" id="ARBA00023242"/>
    </source>
</evidence>
<dbReference type="Pfam" id="PF25795">
    <property type="entry name" value="TPR_XPO7"/>
    <property type="match status" value="2"/>
</dbReference>
<dbReference type="PANTHER" id="PTHR12596">
    <property type="entry name" value="EXPORTIN 4,7-RELATED"/>
    <property type="match status" value="1"/>
</dbReference>
<evidence type="ECO:0000313" key="9">
    <source>
        <dbReference type="Proteomes" id="UP000887574"/>
    </source>
</evidence>
<dbReference type="Proteomes" id="UP000887574">
    <property type="component" value="Unplaced"/>
</dbReference>
<evidence type="ECO:0000256" key="2">
    <source>
        <dbReference type="ARBA" id="ARBA00004496"/>
    </source>
</evidence>